<protein>
    <submittedName>
        <fullName evidence="1">Uncharacterized protein</fullName>
    </submittedName>
</protein>
<sequence length="126" mass="13743">MPRSDDEFDAFVRKDHAALVFHLVVLGFPQQLAQDAAQEAVTMLFLEWSAVDHPRAWVRVAGVVLDQRNGKVVWSYRLAPAPHPEAPISSESDPHGFVLPGFATARSRLLVPGAEGTLIGFAKKSG</sequence>
<keyword evidence="2" id="KW-1185">Reference proteome</keyword>
<dbReference type="Proteomes" id="UP000642284">
    <property type="component" value="Unassembled WGS sequence"/>
</dbReference>
<proteinExistence type="predicted"/>
<dbReference type="EMBL" id="JACTVJ010000030">
    <property type="protein sequence ID" value="MBC9718932.1"/>
    <property type="molecule type" value="Genomic_DNA"/>
</dbReference>
<gene>
    <name evidence="1" type="ORF">H9Y04_41040</name>
</gene>
<dbReference type="RefSeq" id="WP_187819351.1">
    <property type="nucleotide sequence ID" value="NZ_JACTVJ010000030.1"/>
</dbReference>
<organism evidence="1 2">
    <name type="scientific">Streptomyces polyasparticus</name>
    <dbReference type="NCBI Taxonomy" id="2767826"/>
    <lineage>
        <taxon>Bacteria</taxon>
        <taxon>Bacillati</taxon>
        <taxon>Actinomycetota</taxon>
        <taxon>Actinomycetes</taxon>
        <taxon>Kitasatosporales</taxon>
        <taxon>Streptomycetaceae</taxon>
        <taxon>Streptomyces</taxon>
    </lineage>
</organism>
<evidence type="ECO:0000313" key="2">
    <source>
        <dbReference type="Proteomes" id="UP000642284"/>
    </source>
</evidence>
<accession>A0ABR7SWG4</accession>
<name>A0ABR7SWG4_9ACTN</name>
<comment type="caution">
    <text evidence="1">The sequence shown here is derived from an EMBL/GenBank/DDBJ whole genome shotgun (WGS) entry which is preliminary data.</text>
</comment>
<evidence type="ECO:0000313" key="1">
    <source>
        <dbReference type="EMBL" id="MBC9718932.1"/>
    </source>
</evidence>
<reference evidence="1 2" key="1">
    <citation type="submission" date="2020-08" db="EMBL/GenBank/DDBJ databases">
        <title>Genemic of Streptomyces polyaspartic.</title>
        <authorList>
            <person name="Liu W."/>
        </authorList>
    </citation>
    <scope>NUCLEOTIDE SEQUENCE [LARGE SCALE GENOMIC DNA]</scope>
    <source>
        <strain evidence="1 2">TRM66268-LWL</strain>
    </source>
</reference>